<organism evidence="1 2">
    <name type="scientific">Phakopsora pachyrhizi</name>
    <name type="common">Asian soybean rust disease fungus</name>
    <dbReference type="NCBI Taxonomy" id="170000"/>
    <lineage>
        <taxon>Eukaryota</taxon>
        <taxon>Fungi</taxon>
        <taxon>Dikarya</taxon>
        <taxon>Basidiomycota</taxon>
        <taxon>Pucciniomycotina</taxon>
        <taxon>Pucciniomycetes</taxon>
        <taxon>Pucciniales</taxon>
        <taxon>Phakopsoraceae</taxon>
        <taxon>Phakopsora</taxon>
    </lineage>
</organism>
<gene>
    <name evidence="1" type="ORF">PPACK8108_LOCUS12661</name>
</gene>
<dbReference type="AlphaFoldDB" id="A0AAV0B718"/>
<dbReference type="Proteomes" id="UP001153365">
    <property type="component" value="Unassembled WGS sequence"/>
</dbReference>
<evidence type="ECO:0000313" key="2">
    <source>
        <dbReference type="Proteomes" id="UP001153365"/>
    </source>
</evidence>
<dbReference type="EMBL" id="CALTRL010003068">
    <property type="protein sequence ID" value="CAH7677500.1"/>
    <property type="molecule type" value="Genomic_DNA"/>
</dbReference>
<sequence length="96" mass="11040">MPSWQWHTAHYEQSPRNETTLPELLDLESLFNTTGRHERPANERWAFDDLIASLRRLMRLGSDYCSQSPSQDVTSVCNLSVLLMVELASFSQPQSD</sequence>
<proteinExistence type="predicted"/>
<protein>
    <submittedName>
        <fullName evidence="1">Uncharacterized protein</fullName>
    </submittedName>
</protein>
<keyword evidence="2" id="KW-1185">Reference proteome</keyword>
<accession>A0AAV0B718</accession>
<name>A0AAV0B718_PHAPC</name>
<evidence type="ECO:0000313" key="1">
    <source>
        <dbReference type="EMBL" id="CAH7677500.1"/>
    </source>
</evidence>
<reference evidence="1" key="1">
    <citation type="submission" date="2022-06" db="EMBL/GenBank/DDBJ databases">
        <authorList>
            <consortium name="SYNGENTA / RWTH Aachen University"/>
        </authorList>
    </citation>
    <scope>NUCLEOTIDE SEQUENCE</scope>
</reference>
<comment type="caution">
    <text evidence="1">The sequence shown here is derived from an EMBL/GenBank/DDBJ whole genome shotgun (WGS) entry which is preliminary data.</text>
</comment>